<dbReference type="Proteomes" id="UP001164278">
    <property type="component" value="Segment"/>
</dbReference>
<name>A0A9X9E183_9CAUD</name>
<dbReference type="EMBL" id="OM897575">
    <property type="protein sequence ID" value="UOL49101.1"/>
    <property type="molecule type" value="Genomic_DNA"/>
</dbReference>
<evidence type="ECO:0000313" key="2">
    <source>
        <dbReference type="Proteomes" id="UP001164278"/>
    </source>
</evidence>
<sequence length="87" mass="9759">MYTDQQLFKVAYKDTSKSDAYITSLDTLEQKLHAVQVVAGVSVIHALDAVARGYGKDSEMMHACVKAVRLTELQREMLTEITGYKFT</sequence>
<keyword evidence="2" id="KW-1185">Reference proteome</keyword>
<reference evidence="1" key="1">
    <citation type="submission" date="2022-03" db="EMBL/GenBank/DDBJ databases">
        <authorList>
            <person name="Li D."/>
            <person name="Zhou Q."/>
            <person name="Cai R."/>
            <person name="Wang F."/>
            <person name="Qian M."/>
            <person name="Liu W."/>
            <person name="Pan L."/>
            <person name="Lin W."/>
            <person name="Tong Y."/>
            <person name="Cao L."/>
        </authorList>
    </citation>
    <scope>NUCLEOTIDE SEQUENCE</scope>
</reference>
<proteinExistence type="predicted"/>
<evidence type="ECO:0000313" key="1">
    <source>
        <dbReference type="EMBL" id="UOL49101.1"/>
    </source>
</evidence>
<organism evidence="1 2">
    <name type="scientific">Leptolyngbya phage Lbo240-yong1</name>
    <dbReference type="NCBI Taxonomy" id="2928836"/>
    <lineage>
        <taxon>Viruses</taxon>
        <taxon>Duplodnaviria</taxon>
        <taxon>Heunggongvirae</taxon>
        <taxon>Uroviricota</taxon>
        <taxon>Caudoviricetes</taxon>
        <taxon>Saffermanviridae</taxon>
        <taxon>Wumpquatrovirus</taxon>
        <taxon>Wumpquatrovirus Lbo240yong1</taxon>
    </lineage>
</organism>
<protein>
    <submittedName>
        <fullName evidence="1">Uncharacterized protein</fullName>
    </submittedName>
</protein>
<accession>A0A9X9E183</accession>